<feature type="domain" description="Purple acid phosphatase N-terminal" evidence="3">
    <location>
        <begin position="33"/>
        <end position="130"/>
    </location>
</feature>
<evidence type="ECO:0000313" key="5">
    <source>
        <dbReference type="Proteomes" id="UP001403385"/>
    </source>
</evidence>
<evidence type="ECO:0000259" key="2">
    <source>
        <dbReference type="Pfam" id="PF00149"/>
    </source>
</evidence>
<comment type="caution">
    <text evidence="4">The sequence shown here is derived from an EMBL/GenBank/DDBJ whole genome shotgun (WGS) entry which is preliminary data.</text>
</comment>
<dbReference type="EC" id="3.1.-.-" evidence="4"/>
<keyword evidence="5" id="KW-1185">Reference proteome</keyword>
<dbReference type="RefSeq" id="WP_346819893.1">
    <property type="nucleotide sequence ID" value="NZ_JBDKWZ010000002.1"/>
</dbReference>
<evidence type="ECO:0000313" key="4">
    <source>
        <dbReference type="EMBL" id="MEN7547106.1"/>
    </source>
</evidence>
<dbReference type="AlphaFoldDB" id="A0AAW9S858"/>
<dbReference type="EMBL" id="JBDKWZ010000002">
    <property type="protein sequence ID" value="MEN7547106.1"/>
    <property type="molecule type" value="Genomic_DNA"/>
</dbReference>
<name>A0AAW9S858_9BACT</name>
<keyword evidence="4" id="KW-0378">Hydrolase</keyword>
<accession>A0AAW9S858</accession>
<gene>
    <name evidence="4" type="ORF">AAG747_04260</name>
</gene>
<dbReference type="PANTHER" id="PTHR45867">
    <property type="entry name" value="PURPLE ACID PHOSPHATASE"/>
    <property type="match status" value="1"/>
</dbReference>
<organism evidence="4 5">
    <name type="scientific">Rapidithrix thailandica</name>
    <dbReference type="NCBI Taxonomy" id="413964"/>
    <lineage>
        <taxon>Bacteria</taxon>
        <taxon>Pseudomonadati</taxon>
        <taxon>Bacteroidota</taxon>
        <taxon>Cytophagia</taxon>
        <taxon>Cytophagales</taxon>
        <taxon>Flammeovirgaceae</taxon>
        <taxon>Rapidithrix</taxon>
    </lineage>
</organism>
<dbReference type="SUPFAM" id="SSF49363">
    <property type="entry name" value="Purple acid phosphatase, N-terminal domain"/>
    <property type="match status" value="1"/>
</dbReference>
<feature type="domain" description="Calcineurin-like phosphoesterase" evidence="2">
    <location>
        <begin position="138"/>
        <end position="328"/>
    </location>
</feature>
<dbReference type="PANTHER" id="PTHR45867:SF3">
    <property type="entry name" value="ACID PHOSPHATASE TYPE 7"/>
    <property type="match status" value="1"/>
</dbReference>
<dbReference type="InterPro" id="IPR008963">
    <property type="entry name" value="Purple_acid_Pase-like_N"/>
</dbReference>
<dbReference type="SUPFAM" id="SSF56300">
    <property type="entry name" value="Metallo-dependent phosphatases"/>
    <property type="match status" value="1"/>
</dbReference>
<keyword evidence="1" id="KW-0732">Signal</keyword>
<dbReference type="GO" id="GO:0003993">
    <property type="term" value="F:acid phosphatase activity"/>
    <property type="evidence" value="ECO:0007669"/>
    <property type="project" value="InterPro"/>
</dbReference>
<dbReference type="InterPro" id="IPR015914">
    <property type="entry name" value="PAPs_N"/>
</dbReference>
<reference evidence="4 5" key="1">
    <citation type="submission" date="2024-04" db="EMBL/GenBank/DDBJ databases">
        <title>Novel genus in family Flammeovirgaceae.</title>
        <authorList>
            <person name="Nguyen T.H."/>
            <person name="Vuong T.Q."/>
            <person name="Le H."/>
            <person name="Kim S.-G."/>
        </authorList>
    </citation>
    <scope>NUCLEOTIDE SEQUENCE [LARGE SCALE GENOMIC DNA]</scope>
    <source>
        <strain evidence="4 5">JCM 23209</strain>
    </source>
</reference>
<dbReference type="Pfam" id="PF00149">
    <property type="entry name" value="Metallophos"/>
    <property type="match status" value="1"/>
</dbReference>
<dbReference type="Pfam" id="PF16656">
    <property type="entry name" value="Pur_ac_phosph_N"/>
    <property type="match status" value="1"/>
</dbReference>
<proteinExistence type="predicted"/>
<evidence type="ECO:0000259" key="3">
    <source>
        <dbReference type="Pfam" id="PF16656"/>
    </source>
</evidence>
<protein>
    <submittedName>
        <fullName evidence="4">Metallophosphoesterase family protein</fullName>
        <ecNumber evidence="4">3.1.-.-</ecNumber>
    </submittedName>
</protein>
<dbReference type="Gene3D" id="3.60.21.10">
    <property type="match status" value="1"/>
</dbReference>
<sequence>MGKNVRRLIVLFLSGMVYHSAYPQKPYTTSVYPDRVVLNPTAQAATSIAVSWRTSLETEKGWVELGIAEAGPDLTQKLSRVEAKREVHQLQDGRTLAYYSAVMQNLQPGELYIYRAGDGKHWSEWYQFNTMKNEDKLSFVFFGDAQNDLRSRWSRVVRQAYAEHPGADFYLHAGDLVNTGANDQEWGEFFEAASFTMASIPQVMTPGNHEYKGKEWGLCPQWQAQFALPLNGPDGLKEVCYYVDYPQARVISLDAEQIDESEHWRDEQKNWLEKVLAENEKAWTVITFHYPIYSTKPNRDNEKLRMHFKPLFDKYKVDLVLQGHDHGYARGMKKIPDNHGQTMYVVSVSGPKMYEVQSAPWMDRKAGNTQLFQVIEIEGNRLQYQAFTADRVLYDAFEIIKKKGKKILKNKIPEHVPERL</sequence>
<dbReference type="Gene3D" id="2.60.40.380">
    <property type="entry name" value="Purple acid phosphatase-like, N-terminal"/>
    <property type="match status" value="1"/>
</dbReference>
<dbReference type="Proteomes" id="UP001403385">
    <property type="component" value="Unassembled WGS sequence"/>
</dbReference>
<dbReference type="GO" id="GO:0046872">
    <property type="term" value="F:metal ion binding"/>
    <property type="evidence" value="ECO:0007669"/>
    <property type="project" value="InterPro"/>
</dbReference>
<evidence type="ECO:0000256" key="1">
    <source>
        <dbReference type="ARBA" id="ARBA00022729"/>
    </source>
</evidence>
<dbReference type="InterPro" id="IPR004843">
    <property type="entry name" value="Calcineurin-like_PHP"/>
</dbReference>
<dbReference type="InterPro" id="IPR029052">
    <property type="entry name" value="Metallo-depent_PP-like"/>
</dbReference>